<protein>
    <recommendedName>
        <fullName evidence="4">Meg domain-containing protein</fullName>
    </recommendedName>
</protein>
<comment type="similarity">
    <text evidence="1">Belongs to the MEG family.</text>
</comment>
<organism evidence="5 6">
    <name type="scientific">Eragrostis curvula</name>
    <name type="common">weeping love grass</name>
    <dbReference type="NCBI Taxonomy" id="38414"/>
    <lineage>
        <taxon>Eukaryota</taxon>
        <taxon>Viridiplantae</taxon>
        <taxon>Streptophyta</taxon>
        <taxon>Embryophyta</taxon>
        <taxon>Tracheophyta</taxon>
        <taxon>Spermatophyta</taxon>
        <taxon>Magnoliopsida</taxon>
        <taxon>Liliopsida</taxon>
        <taxon>Poales</taxon>
        <taxon>Poaceae</taxon>
        <taxon>PACMAD clade</taxon>
        <taxon>Chloridoideae</taxon>
        <taxon>Eragrostideae</taxon>
        <taxon>Eragrostidinae</taxon>
        <taxon>Eragrostis</taxon>
    </lineage>
</organism>
<evidence type="ECO:0000313" key="6">
    <source>
        <dbReference type="Proteomes" id="UP000324897"/>
    </source>
</evidence>
<accession>A0A5J9VLS1</accession>
<proteinExistence type="inferred from homology"/>
<feature type="chain" id="PRO_5023938447" description="Meg domain-containing protein" evidence="3">
    <location>
        <begin position="26"/>
        <end position="102"/>
    </location>
</feature>
<keyword evidence="3" id="KW-0732">Signal</keyword>
<gene>
    <name evidence="5" type="ORF">EJB05_18339</name>
</gene>
<dbReference type="InterPro" id="IPR056205">
    <property type="entry name" value="Meg"/>
</dbReference>
<evidence type="ECO:0000313" key="5">
    <source>
        <dbReference type="EMBL" id="TVU36406.1"/>
    </source>
</evidence>
<evidence type="ECO:0000256" key="3">
    <source>
        <dbReference type="SAM" id="SignalP"/>
    </source>
</evidence>
<sequence>MGDKSVVTMLLFAMLLGSLAFPAKCRPQLLDSRSSIATTINSTSVEERKMSLIFCVAVRCSYFNPDYGDCYCCPNAGRREYCHLTMKDCRDNCASCKPKCSQ</sequence>
<name>A0A5J9VLS1_9POAL</name>
<evidence type="ECO:0000259" key="4">
    <source>
        <dbReference type="Pfam" id="PF24153"/>
    </source>
</evidence>
<evidence type="ECO:0000256" key="1">
    <source>
        <dbReference type="ARBA" id="ARBA00010149"/>
    </source>
</evidence>
<reference evidence="5 6" key="1">
    <citation type="journal article" date="2019" name="Sci. Rep.">
        <title>A high-quality genome of Eragrostis curvula grass provides insights into Poaceae evolution and supports new strategies to enhance forage quality.</title>
        <authorList>
            <person name="Carballo J."/>
            <person name="Santos B.A.C.M."/>
            <person name="Zappacosta D."/>
            <person name="Garbus I."/>
            <person name="Selva J.P."/>
            <person name="Gallo C.A."/>
            <person name="Diaz A."/>
            <person name="Albertini E."/>
            <person name="Caccamo M."/>
            <person name="Echenique V."/>
        </authorList>
    </citation>
    <scope>NUCLEOTIDE SEQUENCE [LARGE SCALE GENOMIC DNA]</scope>
    <source>
        <strain evidence="6">cv. Victoria</strain>
        <tissue evidence="5">Leaf</tissue>
    </source>
</reference>
<dbReference type="Gramene" id="TVU36406">
    <property type="protein sequence ID" value="TVU36406"/>
    <property type="gene ID" value="EJB05_18339"/>
</dbReference>
<keyword evidence="6" id="KW-1185">Reference proteome</keyword>
<dbReference type="AlphaFoldDB" id="A0A5J9VLS1"/>
<feature type="domain" description="Meg" evidence="4">
    <location>
        <begin position="4"/>
        <end position="93"/>
    </location>
</feature>
<dbReference type="EMBL" id="RWGY01000009">
    <property type="protein sequence ID" value="TVU36406.1"/>
    <property type="molecule type" value="Genomic_DNA"/>
</dbReference>
<dbReference type="OrthoDB" id="680445at2759"/>
<dbReference type="Pfam" id="PF24153">
    <property type="entry name" value="Meg"/>
    <property type="match status" value="1"/>
</dbReference>
<comment type="caution">
    <text evidence="5">The sequence shown here is derived from an EMBL/GenBank/DDBJ whole genome shotgun (WGS) entry which is preliminary data.</text>
</comment>
<keyword evidence="2" id="KW-1015">Disulfide bond</keyword>
<dbReference type="Proteomes" id="UP000324897">
    <property type="component" value="Unassembled WGS sequence"/>
</dbReference>
<evidence type="ECO:0000256" key="2">
    <source>
        <dbReference type="ARBA" id="ARBA00023157"/>
    </source>
</evidence>
<feature type="signal peptide" evidence="3">
    <location>
        <begin position="1"/>
        <end position="25"/>
    </location>
</feature>